<dbReference type="GO" id="GO:0008270">
    <property type="term" value="F:zinc ion binding"/>
    <property type="evidence" value="ECO:0007669"/>
    <property type="project" value="UniProtKB-KW"/>
</dbReference>
<name>H1A4T5_TAEGU</name>
<feature type="domain" description="C2H2-type" evidence="13">
    <location>
        <begin position="215"/>
        <end position="242"/>
    </location>
</feature>
<dbReference type="FunFam" id="3.30.160.60:FF:000178">
    <property type="entry name" value="Zinc finger protein 14 homolog"/>
    <property type="match status" value="1"/>
</dbReference>
<comment type="similarity">
    <text evidence="2">Belongs to the krueppel C2H2-type zinc-finger protein family.</text>
</comment>
<feature type="domain" description="C2H2-type" evidence="13">
    <location>
        <begin position="327"/>
        <end position="350"/>
    </location>
</feature>
<evidence type="ECO:0000256" key="11">
    <source>
        <dbReference type="PROSITE-ProRule" id="PRU00042"/>
    </source>
</evidence>
<accession>H1A4T5</accession>
<keyword evidence="7" id="KW-0805">Transcription regulation</keyword>
<dbReference type="GO" id="GO:0000981">
    <property type="term" value="F:DNA-binding transcription factor activity, RNA polymerase II-specific"/>
    <property type="evidence" value="ECO:0007669"/>
    <property type="project" value="TreeGrafter"/>
</dbReference>
<evidence type="ECO:0000313" key="14">
    <source>
        <dbReference type="Ensembl" id="ENSTGUP00000017901.2"/>
    </source>
</evidence>
<evidence type="ECO:0000256" key="10">
    <source>
        <dbReference type="ARBA" id="ARBA00023242"/>
    </source>
</evidence>
<keyword evidence="10" id="KW-0539">Nucleus</keyword>
<protein>
    <recommendedName>
        <fullName evidence="13">C2H2-type domain-containing protein</fullName>
    </recommendedName>
</protein>
<keyword evidence="9" id="KW-0804">Transcription</keyword>
<feature type="domain" description="C2H2-type" evidence="13">
    <location>
        <begin position="187"/>
        <end position="214"/>
    </location>
</feature>
<dbReference type="Ensembl" id="ENSTGUT00000019200.2">
    <property type="protein sequence ID" value="ENSTGUP00000017901.2"/>
    <property type="gene ID" value="ENSTGUG00000018386.2"/>
</dbReference>
<reference evidence="14" key="1">
    <citation type="submission" date="2025-08" db="UniProtKB">
        <authorList>
            <consortium name="Ensembl"/>
        </authorList>
    </citation>
    <scope>IDENTIFICATION</scope>
</reference>
<feature type="compositionally biased region" description="Pro residues" evidence="12">
    <location>
        <begin position="47"/>
        <end position="59"/>
    </location>
</feature>
<dbReference type="Pfam" id="PF00096">
    <property type="entry name" value="zf-C2H2"/>
    <property type="match status" value="6"/>
</dbReference>
<dbReference type="GO" id="GO:0000978">
    <property type="term" value="F:RNA polymerase II cis-regulatory region sequence-specific DNA binding"/>
    <property type="evidence" value="ECO:0007669"/>
    <property type="project" value="TreeGrafter"/>
</dbReference>
<evidence type="ECO:0000256" key="8">
    <source>
        <dbReference type="ARBA" id="ARBA00023125"/>
    </source>
</evidence>
<feature type="region of interest" description="Disordered" evidence="12">
    <location>
        <begin position="120"/>
        <end position="166"/>
    </location>
</feature>
<evidence type="ECO:0000256" key="7">
    <source>
        <dbReference type="ARBA" id="ARBA00023015"/>
    </source>
</evidence>
<dbReference type="SMART" id="SM00355">
    <property type="entry name" value="ZnF_C2H2"/>
    <property type="match status" value="6"/>
</dbReference>
<dbReference type="Gene3D" id="3.30.160.60">
    <property type="entry name" value="Classic Zinc Finger"/>
    <property type="match status" value="6"/>
</dbReference>
<dbReference type="GeneTree" id="ENSGT01150000286934"/>
<keyword evidence="6" id="KW-0862">Zinc</keyword>
<dbReference type="FunFam" id="3.30.160.60:FF:000575">
    <property type="entry name" value="Zinc finger protein OZF"/>
    <property type="match status" value="1"/>
</dbReference>
<evidence type="ECO:0000256" key="6">
    <source>
        <dbReference type="ARBA" id="ARBA00022833"/>
    </source>
</evidence>
<proteinExistence type="inferred from homology"/>
<keyword evidence="15" id="KW-1185">Reference proteome</keyword>
<evidence type="ECO:0000256" key="3">
    <source>
        <dbReference type="ARBA" id="ARBA00022723"/>
    </source>
</evidence>
<keyword evidence="4" id="KW-0677">Repeat</keyword>
<dbReference type="SUPFAM" id="SSF57667">
    <property type="entry name" value="beta-beta-alpha zinc fingers"/>
    <property type="match status" value="4"/>
</dbReference>
<organism evidence="14 15">
    <name type="scientific">Taeniopygia guttata</name>
    <name type="common">Zebra finch</name>
    <name type="synonym">Poephila guttata</name>
    <dbReference type="NCBI Taxonomy" id="59729"/>
    <lineage>
        <taxon>Eukaryota</taxon>
        <taxon>Metazoa</taxon>
        <taxon>Chordata</taxon>
        <taxon>Craniata</taxon>
        <taxon>Vertebrata</taxon>
        <taxon>Euteleostomi</taxon>
        <taxon>Archelosauria</taxon>
        <taxon>Archosauria</taxon>
        <taxon>Dinosauria</taxon>
        <taxon>Saurischia</taxon>
        <taxon>Theropoda</taxon>
        <taxon>Coelurosauria</taxon>
        <taxon>Aves</taxon>
        <taxon>Neognathae</taxon>
        <taxon>Neoaves</taxon>
        <taxon>Telluraves</taxon>
        <taxon>Australaves</taxon>
        <taxon>Passeriformes</taxon>
        <taxon>Passeroidea</taxon>
        <taxon>Estrildidae</taxon>
        <taxon>Estrildinae</taxon>
        <taxon>Taeniopygia</taxon>
    </lineage>
</organism>
<dbReference type="PROSITE" id="PS50157">
    <property type="entry name" value="ZINC_FINGER_C2H2_2"/>
    <property type="match status" value="6"/>
</dbReference>
<dbReference type="FunFam" id="3.30.160.60:FF:000688">
    <property type="entry name" value="zinc finger protein 197 isoform X1"/>
    <property type="match status" value="1"/>
</dbReference>
<dbReference type="InterPro" id="IPR036236">
    <property type="entry name" value="Znf_C2H2_sf"/>
</dbReference>
<feature type="domain" description="C2H2-type" evidence="13">
    <location>
        <begin position="299"/>
        <end position="326"/>
    </location>
</feature>
<dbReference type="PANTHER" id="PTHR23226">
    <property type="entry name" value="ZINC FINGER AND SCAN DOMAIN-CONTAINING"/>
    <property type="match status" value="1"/>
</dbReference>
<dbReference type="FunFam" id="3.30.160.60:FF:000023">
    <property type="entry name" value="zinc finger protein 37 homolog"/>
    <property type="match status" value="1"/>
</dbReference>
<evidence type="ECO:0000256" key="9">
    <source>
        <dbReference type="ARBA" id="ARBA00023163"/>
    </source>
</evidence>
<dbReference type="PROSITE" id="PS00028">
    <property type="entry name" value="ZINC_FINGER_C2H2_1"/>
    <property type="match status" value="6"/>
</dbReference>
<dbReference type="InParanoid" id="H1A4T5"/>
<dbReference type="GO" id="GO:0005634">
    <property type="term" value="C:nucleus"/>
    <property type="evidence" value="ECO:0007669"/>
    <property type="project" value="UniProtKB-SubCell"/>
</dbReference>
<comment type="subcellular location">
    <subcellularLocation>
        <location evidence="1">Nucleus</location>
    </subcellularLocation>
</comment>
<dbReference type="OMA" id="SEHPCER"/>
<keyword evidence="3" id="KW-0479">Metal-binding</keyword>
<dbReference type="HOGENOM" id="CLU_002678_2_1_1"/>
<dbReference type="InterPro" id="IPR013087">
    <property type="entry name" value="Znf_C2H2_type"/>
</dbReference>
<keyword evidence="8" id="KW-0238">DNA-binding</keyword>
<reference evidence="14" key="2">
    <citation type="submission" date="2025-09" db="UniProtKB">
        <authorList>
            <consortium name="Ensembl"/>
        </authorList>
    </citation>
    <scope>IDENTIFICATION</scope>
</reference>
<evidence type="ECO:0000256" key="5">
    <source>
        <dbReference type="ARBA" id="ARBA00022771"/>
    </source>
</evidence>
<feature type="domain" description="C2H2-type" evidence="13">
    <location>
        <begin position="243"/>
        <end position="270"/>
    </location>
</feature>
<dbReference type="PANTHER" id="PTHR23226:SF416">
    <property type="entry name" value="FI01424P"/>
    <property type="match status" value="1"/>
</dbReference>
<dbReference type="Proteomes" id="UP000007754">
    <property type="component" value="Unplaced"/>
</dbReference>
<evidence type="ECO:0000259" key="13">
    <source>
        <dbReference type="PROSITE" id="PS50157"/>
    </source>
</evidence>
<dbReference type="FunFam" id="3.30.160.60:FF:000690">
    <property type="entry name" value="Zinc finger protein 354C"/>
    <property type="match status" value="1"/>
</dbReference>
<evidence type="ECO:0000256" key="4">
    <source>
        <dbReference type="ARBA" id="ARBA00022737"/>
    </source>
</evidence>
<keyword evidence="5 11" id="KW-0863">Zinc-finger</keyword>
<evidence type="ECO:0000256" key="2">
    <source>
        <dbReference type="ARBA" id="ARBA00006991"/>
    </source>
</evidence>
<evidence type="ECO:0000256" key="1">
    <source>
        <dbReference type="ARBA" id="ARBA00004123"/>
    </source>
</evidence>
<feature type="domain" description="C2H2-type" evidence="13">
    <location>
        <begin position="271"/>
        <end position="298"/>
    </location>
</feature>
<dbReference type="FunFam" id="3.30.160.60:FF:000135">
    <property type="entry name" value="Zinc finger protein 358"/>
    <property type="match status" value="1"/>
</dbReference>
<sequence length="350" mass="40148">MCSSLVFLPKQNFPSPDLCQMEEKAVRKRKEPWDTEAGEEEVSAPFPLSPAPSPGPAWPPAAGQPRCRRSADRDALGGSPYPFLWHGGKSHPLLVLPTPEQELMMETRKDKSLQHNLMEEADLSNSTAQESNREEKPQRSHRRRGCKPSPGCSEEERPTQCQGGGQSFSQSLEVVVSEHPCERQRRYECLECGKRFRQSNNLICHQMIHTGEWPYKCGECGKGFSCSSKLVTHKRIHTGERPYECPECQKRFQTSSSLLLHQRIHTDERPFRCPDCGKGFKHNSTLITHRRIHTGERPYECGECGMSFRQRFSLNCHQRIHTGERPYECPQCGKSFSRSSHLTKHQRRHR</sequence>
<evidence type="ECO:0000256" key="12">
    <source>
        <dbReference type="SAM" id="MobiDB-lite"/>
    </source>
</evidence>
<feature type="region of interest" description="Disordered" evidence="12">
    <location>
        <begin position="11"/>
        <end position="74"/>
    </location>
</feature>
<evidence type="ECO:0000313" key="15">
    <source>
        <dbReference type="Proteomes" id="UP000007754"/>
    </source>
</evidence>
<dbReference type="AlphaFoldDB" id="H1A4T5"/>